<gene>
    <name evidence="1" type="ORF">FHS41_005664</name>
</gene>
<protein>
    <submittedName>
        <fullName evidence="1">Uncharacterized protein</fullName>
    </submittedName>
</protein>
<dbReference type="EMBL" id="JACHXE010000006">
    <property type="protein sequence ID" value="MBB3079132.1"/>
    <property type="molecule type" value="Genomic_DNA"/>
</dbReference>
<dbReference type="AlphaFoldDB" id="A0A7W4ZUU3"/>
<comment type="caution">
    <text evidence="1">The sequence shown here is derived from an EMBL/GenBank/DDBJ whole genome shotgun (WGS) entry which is preliminary data.</text>
</comment>
<reference evidence="1 2" key="1">
    <citation type="submission" date="2020-08" db="EMBL/GenBank/DDBJ databases">
        <title>Genomic Encyclopedia of Type Strains, Phase III (KMG-III): the genomes of soil and plant-associated and newly described type strains.</title>
        <authorList>
            <person name="Whitman W."/>
        </authorList>
    </citation>
    <scope>NUCLEOTIDE SEQUENCE [LARGE SCALE GENOMIC DNA]</scope>
    <source>
        <strain evidence="1 2">CECT 3237</strain>
    </source>
</reference>
<keyword evidence="2" id="KW-1185">Reference proteome</keyword>
<sequence>MQVEIVSALIGAAVAIPAAGVAYAVGRHQAAATVSAARTQAEASHKQWRDNARRSAWLAFIRAADELSMSASKMFRGDLAYAPPIQEEIARLFERLADVEFEGPGEIYALARETQKNVARRIALATVAGPMVAAQRNLTLKVAQARRDIALTGSINAPREATRILEARDDLIALAGERVTIAGTSPPEYLVDSTLAALGPFMQGGDPAHRSALASVAQGFAQLAASTFAAAPAIVAQAHRSLGECGFDGNEIGCLLFSAASGAVPAFEEEFERLRESFNGGRAEFLREAERHLDEPLPVPH</sequence>
<evidence type="ECO:0000313" key="1">
    <source>
        <dbReference type="EMBL" id="MBB3079132.1"/>
    </source>
</evidence>
<proteinExistence type="predicted"/>
<dbReference type="RefSeq" id="WP_184596244.1">
    <property type="nucleotide sequence ID" value="NZ_BMUP01000007.1"/>
</dbReference>
<accession>A0A7W4ZUU3</accession>
<dbReference type="Proteomes" id="UP000572907">
    <property type="component" value="Unassembled WGS sequence"/>
</dbReference>
<evidence type="ECO:0000313" key="2">
    <source>
        <dbReference type="Proteomes" id="UP000572907"/>
    </source>
</evidence>
<organism evidence="1 2">
    <name type="scientific">Streptomyces violarus</name>
    <dbReference type="NCBI Taxonomy" id="67380"/>
    <lineage>
        <taxon>Bacteria</taxon>
        <taxon>Bacillati</taxon>
        <taxon>Actinomycetota</taxon>
        <taxon>Actinomycetes</taxon>
        <taxon>Kitasatosporales</taxon>
        <taxon>Streptomycetaceae</taxon>
        <taxon>Streptomyces</taxon>
    </lineage>
</organism>
<name>A0A7W4ZUU3_9ACTN</name>